<dbReference type="EMBL" id="DVMX01000052">
    <property type="protein sequence ID" value="HIU41456.1"/>
    <property type="molecule type" value="Genomic_DNA"/>
</dbReference>
<comment type="similarity">
    <text evidence="1 10">Belongs to the folylpolyglutamate synthase family.</text>
</comment>
<dbReference type="InterPro" id="IPR018109">
    <property type="entry name" value="Folylpolyglutamate_synth_CS"/>
</dbReference>
<dbReference type="PANTHER" id="PTHR11136">
    <property type="entry name" value="FOLYLPOLYGLUTAMATE SYNTHASE-RELATED"/>
    <property type="match status" value="1"/>
</dbReference>
<protein>
    <recommendedName>
        <fullName evidence="2">tetrahydrofolate synthase</fullName>
        <ecNumber evidence="2">6.3.2.17</ecNumber>
    </recommendedName>
    <alternativeName>
        <fullName evidence="8">Tetrahydrofolylpolyglutamate synthase</fullName>
    </alternativeName>
</protein>
<keyword evidence="7" id="KW-0460">Magnesium</keyword>
<evidence type="ECO:0000256" key="5">
    <source>
        <dbReference type="ARBA" id="ARBA00022741"/>
    </source>
</evidence>
<dbReference type="PROSITE" id="PS01011">
    <property type="entry name" value="FOLYLPOLYGLU_SYNT_1"/>
    <property type="match status" value="1"/>
</dbReference>
<dbReference type="Gene3D" id="3.40.1190.10">
    <property type="entry name" value="Mur-like, catalytic domain"/>
    <property type="match status" value="1"/>
</dbReference>
<dbReference type="Proteomes" id="UP000824082">
    <property type="component" value="Unassembled WGS sequence"/>
</dbReference>
<proteinExistence type="inferred from homology"/>
<evidence type="ECO:0000256" key="7">
    <source>
        <dbReference type="ARBA" id="ARBA00022842"/>
    </source>
</evidence>
<reference evidence="12" key="2">
    <citation type="journal article" date="2021" name="PeerJ">
        <title>Extensive microbial diversity within the chicken gut microbiome revealed by metagenomics and culture.</title>
        <authorList>
            <person name="Gilroy R."/>
            <person name="Ravi A."/>
            <person name="Getino M."/>
            <person name="Pursley I."/>
            <person name="Horton D.L."/>
            <person name="Alikhan N.F."/>
            <person name="Baker D."/>
            <person name="Gharbi K."/>
            <person name="Hall N."/>
            <person name="Watson M."/>
            <person name="Adriaenssens E.M."/>
            <person name="Foster-Nyarko E."/>
            <person name="Jarju S."/>
            <person name="Secka A."/>
            <person name="Antonio M."/>
            <person name="Oren A."/>
            <person name="Chaudhuri R.R."/>
            <person name="La Ragione R."/>
            <person name="Hildebrand F."/>
            <person name="Pallen M.J."/>
        </authorList>
    </citation>
    <scope>NUCLEOTIDE SEQUENCE</scope>
    <source>
        <strain evidence="12">4509</strain>
    </source>
</reference>
<evidence type="ECO:0000313" key="13">
    <source>
        <dbReference type="Proteomes" id="UP000824082"/>
    </source>
</evidence>
<gene>
    <name evidence="12" type="ORF">IAD19_02785</name>
</gene>
<dbReference type="PIRSF" id="PIRSF001563">
    <property type="entry name" value="Folylpolyglu_synth"/>
    <property type="match status" value="1"/>
</dbReference>
<comment type="caution">
    <text evidence="12">The sequence shown here is derived from an EMBL/GenBank/DDBJ whole genome shotgun (WGS) entry which is preliminary data.</text>
</comment>
<sequence length="428" mass="46384">MNYEQALDYIHSLSRHGWVLGLNRVSRLLARVGNPQNKGKFLHIAGTNGKGSLVQLSGNLLMQAGYKVGKYTSPYVLEFRERFTVNDEMISESDLAAWTARLKPMVDKLEQEGVFITEFEFITVLAFCWFAQMGCDIVCLEVGLGGRFDATNVIPSPVACLMASISLDHTAILGDTVEQIATEKGGILKPGAPAVLYPEMNPEAARVLETIGSQVGARVFRPDPAALTVLEETPFGSRFALEGKEYTLSLAGRHQCFHAQMVLALLPILQQAGFGVTQQDAAEAFAHTHFPGRFQVLCRRPFVVVDGAHNPEGVAGLKEILSHIPCPKKIAAGMLGDKAVEENLKLLAGQSDTLFCLPVDNPRALSPKELAALARPYFARVACFETVEQGLAAALEELEPEEMLLVCGSFFLAGEAVAALDSLLPEGK</sequence>
<evidence type="ECO:0000256" key="6">
    <source>
        <dbReference type="ARBA" id="ARBA00022840"/>
    </source>
</evidence>
<keyword evidence="5 10" id="KW-0547">Nucleotide-binding</keyword>
<dbReference type="GO" id="GO:0004326">
    <property type="term" value="F:tetrahydrofolylpolyglutamate synthase activity"/>
    <property type="evidence" value="ECO:0007669"/>
    <property type="project" value="UniProtKB-EC"/>
</dbReference>
<evidence type="ECO:0000256" key="4">
    <source>
        <dbReference type="ARBA" id="ARBA00022723"/>
    </source>
</evidence>
<keyword evidence="3 10" id="KW-0436">Ligase</keyword>
<reference evidence="12" key="1">
    <citation type="submission" date="2020-10" db="EMBL/GenBank/DDBJ databases">
        <authorList>
            <person name="Gilroy R."/>
        </authorList>
    </citation>
    <scope>NUCLEOTIDE SEQUENCE</scope>
    <source>
        <strain evidence="12">4509</strain>
    </source>
</reference>
<evidence type="ECO:0000256" key="8">
    <source>
        <dbReference type="ARBA" id="ARBA00030592"/>
    </source>
</evidence>
<dbReference type="InterPro" id="IPR004101">
    <property type="entry name" value="Mur_ligase_C"/>
</dbReference>
<dbReference type="InterPro" id="IPR036565">
    <property type="entry name" value="Mur-like_cat_sf"/>
</dbReference>
<dbReference type="SUPFAM" id="SSF53244">
    <property type="entry name" value="MurD-like peptide ligases, peptide-binding domain"/>
    <property type="match status" value="1"/>
</dbReference>
<dbReference type="InterPro" id="IPR001645">
    <property type="entry name" value="Folylpolyglutamate_synth"/>
</dbReference>
<organism evidence="12 13">
    <name type="scientific">Candidatus Egerieicola faecale</name>
    <dbReference type="NCBI Taxonomy" id="2840774"/>
    <lineage>
        <taxon>Bacteria</taxon>
        <taxon>Bacillati</taxon>
        <taxon>Bacillota</taxon>
        <taxon>Clostridia</taxon>
        <taxon>Eubacteriales</taxon>
        <taxon>Oscillospiraceae</taxon>
        <taxon>Oscillospiraceae incertae sedis</taxon>
        <taxon>Candidatus Egerieicola</taxon>
    </lineage>
</organism>
<dbReference type="EC" id="6.3.2.17" evidence="2"/>
<comment type="catalytic activity">
    <reaction evidence="9">
        <text>(6S)-5,6,7,8-tetrahydrofolyl-(gamma-L-Glu)(n) + L-glutamate + ATP = (6S)-5,6,7,8-tetrahydrofolyl-(gamma-L-Glu)(n+1) + ADP + phosphate + H(+)</text>
        <dbReference type="Rhea" id="RHEA:10580"/>
        <dbReference type="Rhea" id="RHEA-COMP:14738"/>
        <dbReference type="Rhea" id="RHEA-COMP:14740"/>
        <dbReference type="ChEBI" id="CHEBI:15378"/>
        <dbReference type="ChEBI" id="CHEBI:29985"/>
        <dbReference type="ChEBI" id="CHEBI:30616"/>
        <dbReference type="ChEBI" id="CHEBI:43474"/>
        <dbReference type="ChEBI" id="CHEBI:141005"/>
        <dbReference type="ChEBI" id="CHEBI:456216"/>
        <dbReference type="EC" id="6.3.2.17"/>
    </reaction>
</comment>
<dbReference type="Gene3D" id="3.90.190.20">
    <property type="entry name" value="Mur ligase, C-terminal domain"/>
    <property type="match status" value="1"/>
</dbReference>
<dbReference type="InterPro" id="IPR036615">
    <property type="entry name" value="Mur_ligase_C_dom_sf"/>
</dbReference>
<evidence type="ECO:0000256" key="2">
    <source>
        <dbReference type="ARBA" id="ARBA00013025"/>
    </source>
</evidence>
<evidence type="ECO:0000256" key="1">
    <source>
        <dbReference type="ARBA" id="ARBA00008276"/>
    </source>
</evidence>
<dbReference type="PANTHER" id="PTHR11136:SF0">
    <property type="entry name" value="DIHYDROFOLATE SYNTHETASE-RELATED"/>
    <property type="match status" value="1"/>
</dbReference>
<evidence type="ECO:0000256" key="9">
    <source>
        <dbReference type="ARBA" id="ARBA00047493"/>
    </source>
</evidence>
<dbReference type="SUPFAM" id="SSF53623">
    <property type="entry name" value="MurD-like peptide ligases, catalytic domain"/>
    <property type="match status" value="1"/>
</dbReference>
<dbReference type="GO" id="GO:0005524">
    <property type="term" value="F:ATP binding"/>
    <property type="evidence" value="ECO:0007669"/>
    <property type="project" value="UniProtKB-KW"/>
</dbReference>
<dbReference type="Pfam" id="PF02875">
    <property type="entry name" value="Mur_ligase_C"/>
    <property type="match status" value="1"/>
</dbReference>
<name>A0A9D1LJX0_9FIRM</name>
<evidence type="ECO:0000313" key="12">
    <source>
        <dbReference type="EMBL" id="HIU41456.1"/>
    </source>
</evidence>
<feature type="domain" description="Mur ligase C-terminal" evidence="11">
    <location>
        <begin position="292"/>
        <end position="410"/>
    </location>
</feature>
<dbReference type="AlphaFoldDB" id="A0A9D1LJX0"/>
<dbReference type="GO" id="GO:0008841">
    <property type="term" value="F:dihydrofolate synthase activity"/>
    <property type="evidence" value="ECO:0007669"/>
    <property type="project" value="TreeGrafter"/>
</dbReference>
<accession>A0A9D1LJX0</accession>
<dbReference type="GO" id="GO:0005737">
    <property type="term" value="C:cytoplasm"/>
    <property type="evidence" value="ECO:0007669"/>
    <property type="project" value="TreeGrafter"/>
</dbReference>
<keyword evidence="6 10" id="KW-0067">ATP-binding</keyword>
<dbReference type="GO" id="GO:0046872">
    <property type="term" value="F:metal ion binding"/>
    <property type="evidence" value="ECO:0007669"/>
    <property type="project" value="UniProtKB-KW"/>
</dbReference>
<evidence type="ECO:0000256" key="3">
    <source>
        <dbReference type="ARBA" id="ARBA00022598"/>
    </source>
</evidence>
<evidence type="ECO:0000256" key="10">
    <source>
        <dbReference type="PIRNR" id="PIRNR001563"/>
    </source>
</evidence>
<keyword evidence="4" id="KW-0479">Metal-binding</keyword>
<dbReference type="NCBIfam" id="TIGR01499">
    <property type="entry name" value="folC"/>
    <property type="match status" value="1"/>
</dbReference>
<evidence type="ECO:0000259" key="11">
    <source>
        <dbReference type="Pfam" id="PF02875"/>
    </source>
</evidence>